<dbReference type="Proteomes" id="UP001501509">
    <property type="component" value="Unassembled WGS sequence"/>
</dbReference>
<protein>
    <submittedName>
        <fullName evidence="3">Uncharacterized protein</fullName>
    </submittedName>
</protein>
<evidence type="ECO:0000256" key="1">
    <source>
        <dbReference type="SAM" id="MobiDB-lite"/>
    </source>
</evidence>
<feature type="transmembrane region" description="Helical" evidence="2">
    <location>
        <begin position="12"/>
        <end position="33"/>
    </location>
</feature>
<proteinExistence type="predicted"/>
<keyword evidence="2" id="KW-0472">Membrane</keyword>
<name>A0ABN3QXK3_9ACTN</name>
<gene>
    <name evidence="3" type="ORF">GCM10010411_92220</name>
</gene>
<evidence type="ECO:0000256" key="2">
    <source>
        <dbReference type="SAM" id="Phobius"/>
    </source>
</evidence>
<accession>A0ABN3QXK3</accession>
<organism evidence="3 4">
    <name type="scientific">Actinomadura fulvescens</name>
    <dbReference type="NCBI Taxonomy" id="46160"/>
    <lineage>
        <taxon>Bacteria</taxon>
        <taxon>Bacillati</taxon>
        <taxon>Actinomycetota</taxon>
        <taxon>Actinomycetes</taxon>
        <taxon>Streptosporangiales</taxon>
        <taxon>Thermomonosporaceae</taxon>
        <taxon>Actinomadura</taxon>
    </lineage>
</organism>
<keyword evidence="2" id="KW-0812">Transmembrane</keyword>
<sequence length="70" mass="7641">MVNAKPSSAERVIRWASTASVIALAGIAAVISYKRMYQLVSPAIRSRLLQSGRPDTRPFPGFPWGNGLVR</sequence>
<reference evidence="3 4" key="1">
    <citation type="journal article" date="2019" name="Int. J. Syst. Evol. Microbiol.">
        <title>The Global Catalogue of Microorganisms (GCM) 10K type strain sequencing project: providing services to taxonomists for standard genome sequencing and annotation.</title>
        <authorList>
            <consortium name="The Broad Institute Genomics Platform"/>
            <consortium name="The Broad Institute Genome Sequencing Center for Infectious Disease"/>
            <person name="Wu L."/>
            <person name="Ma J."/>
        </authorList>
    </citation>
    <scope>NUCLEOTIDE SEQUENCE [LARGE SCALE GENOMIC DNA]</scope>
    <source>
        <strain evidence="3 4">JCM 6833</strain>
    </source>
</reference>
<evidence type="ECO:0000313" key="4">
    <source>
        <dbReference type="Proteomes" id="UP001501509"/>
    </source>
</evidence>
<keyword evidence="2" id="KW-1133">Transmembrane helix</keyword>
<feature type="region of interest" description="Disordered" evidence="1">
    <location>
        <begin position="51"/>
        <end position="70"/>
    </location>
</feature>
<keyword evidence="4" id="KW-1185">Reference proteome</keyword>
<dbReference type="EMBL" id="BAAATD010000024">
    <property type="protein sequence ID" value="GAA2637950.1"/>
    <property type="molecule type" value="Genomic_DNA"/>
</dbReference>
<evidence type="ECO:0000313" key="3">
    <source>
        <dbReference type="EMBL" id="GAA2637950.1"/>
    </source>
</evidence>
<comment type="caution">
    <text evidence="3">The sequence shown here is derived from an EMBL/GenBank/DDBJ whole genome shotgun (WGS) entry which is preliminary data.</text>
</comment>